<evidence type="ECO:0000256" key="3">
    <source>
        <dbReference type="SAM" id="MobiDB-lite"/>
    </source>
</evidence>
<comment type="caution">
    <text evidence="5">The sequence shown here is derived from an EMBL/GenBank/DDBJ whole genome shotgun (WGS) entry which is preliminary data.</text>
</comment>
<evidence type="ECO:0008006" key="7">
    <source>
        <dbReference type="Google" id="ProtNLM"/>
    </source>
</evidence>
<dbReference type="RefSeq" id="WP_345929069.1">
    <property type="nucleotide sequence ID" value="NZ_JBDIVF010000008.1"/>
</dbReference>
<dbReference type="PROSITE" id="PS51257">
    <property type="entry name" value="PROKAR_LIPOPROTEIN"/>
    <property type="match status" value="1"/>
</dbReference>
<name>A0ABV2CR53_9RHOO</name>
<feature type="region of interest" description="Disordered" evidence="3">
    <location>
        <begin position="23"/>
        <end position="47"/>
    </location>
</feature>
<dbReference type="SUPFAM" id="SSF51126">
    <property type="entry name" value="Pectin lyase-like"/>
    <property type="match status" value="1"/>
</dbReference>
<keyword evidence="2" id="KW-0325">Glycoprotein</keyword>
<organism evidence="5 6">
    <name type="scientific">Uliginosibacterium paludis</name>
    <dbReference type="NCBI Taxonomy" id="1615952"/>
    <lineage>
        <taxon>Bacteria</taxon>
        <taxon>Pseudomonadati</taxon>
        <taxon>Pseudomonadota</taxon>
        <taxon>Betaproteobacteria</taxon>
        <taxon>Rhodocyclales</taxon>
        <taxon>Zoogloeaceae</taxon>
        <taxon>Uliginosibacterium</taxon>
    </lineage>
</organism>
<evidence type="ECO:0000256" key="2">
    <source>
        <dbReference type="ARBA" id="ARBA00023180"/>
    </source>
</evidence>
<evidence type="ECO:0000313" key="5">
    <source>
        <dbReference type="EMBL" id="MET1490401.1"/>
    </source>
</evidence>
<accession>A0ABV2CR53</accession>
<gene>
    <name evidence="5" type="ORF">ABVT11_11250</name>
</gene>
<keyword evidence="6" id="KW-1185">Reference proteome</keyword>
<evidence type="ECO:0000313" key="6">
    <source>
        <dbReference type="Proteomes" id="UP001548590"/>
    </source>
</evidence>
<reference evidence="5 6" key="1">
    <citation type="submission" date="2024-07" db="EMBL/GenBank/DDBJ databases">
        <title>Uliginosibacterium paludis KCTC:42655.</title>
        <authorList>
            <person name="Kim M.K."/>
        </authorList>
    </citation>
    <scope>NUCLEOTIDE SEQUENCE [LARGE SCALE GENOMIC DNA]</scope>
    <source>
        <strain evidence="5 6">KCTC 42655</strain>
    </source>
</reference>
<dbReference type="PANTHER" id="PTHR42970">
    <property type="entry name" value="PECTATE LYASE C-RELATED"/>
    <property type="match status" value="1"/>
</dbReference>
<keyword evidence="4" id="KW-0732">Signal</keyword>
<sequence length="433" mass="46041">MRPFRLLPLLALPLLIGACQQAPARPENPATRPQAEQSAPGAATRGGLGGTVIRVTSLAANGPGSLRAALEAAGPRVIVFEIAGVIDLNRQDLVLDQPFVTIAGQTAPSPGITLIRGGMKIRAHDVVMQHLRFRMGDAGLPKGNGYEVDVSIEGRNAHNVWVDHCSVAWGTDENLSISGPRYDGPEGTARRVTLSSNIIAEGLVTSTHKKGAHSMGTLVHDDVRDVLIQGNLYANNADRNPWFKGGSTGALINNYIHNPGKWAIRLGYNPKEWEGRTPPPAPRLALIGNVMQHGADTPATLSMIGSNAPDRQGEAFMQDNLAFLKTGAPAPLVSGGISALAASPVRLDTAPIPAARLREAMLASVGARPADRDSVDKRLLREILNGTGRQIDSQNEVGGYPEASPVRRALDVPAEPARQQAWLEAYAREVEGR</sequence>
<dbReference type="InterPro" id="IPR052063">
    <property type="entry name" value="Polysaccharide_Lyase_1"/>
</dbReference>
<dbReference type="InterPro" id="IPR011050">
    <property type="entry name" value="Pectin_lyase_fold/virulence"/>
</dbReference>
<dbReference type="Proteomes" id="UP001548590">
    <property type="component" value="Unassembled WGS sequence"/>
</dbReference>
<proteinExistence type="predicted"/>
<dbReference type="EMBL" id="JBEWLZ010000005">
    <property type="protein sequence ID" value="MET1490401.1"/>
    <property type="molecule type" value="Genomic_DNA"/>
</dbReference>
<evidence type="ECO:0000256" key="1">
    <source>
        <dbReference type="ARBA" id="ARBA00022723"/>
    </source>
</evidence>
<feature type="signal peptide" evidence="4">
    <location>
        <begin position="1"/>
        <end position="24"/>
    </location>
</feature>
<dbReference type="Gene3D" id="2.160.20.10">
    <property type="entry name" value="Single-stranded right-handed beta-helix, Pectin lyase-like"/>
    <property type="match status" value="1"/>
</dbReference>
<dbReference type="InterPro" id="IPR012334">
    <property type="entry name" value="Pectin_lyas_fold"/>
</dbReference>
<protein>
    <recommendedName>
        <fullName evidence="7">Pectate lyase</fullName>
    </recommendedName>
</protein>
<dbReference type="PANTHER" id="PTHR42970:SF1">
    <property type="entry name" value="PECTATE LYASE C-RELATED"/>
    <property type="match status" value="1"/>
</dbReference>
<evidence type="ECO:0000256" key="4">
    <source>
        <dbReference type="SAM" id="SignalP"/>
    </source>
</evidence>
<feature type="chain" id="PRO_5047418605" description="Pectate lyase" evidence="4">
    <location>
        <begin position="25"/>
        <end position="433"/>
    </location>
</feature>
<keyword evidence="1" id="KW-0479">Metal-binding</keyword>